<dbReference type="KEGG" id="lxl:KDY119_02957"/>
<evidence type="ECO:0000259" key="8">
    <source>
        <dbReference type="Pfam" id="PF12849"/>
    </source>
</evidence>
<evidence type="ECO:0000256" key="1">
    <source>
        <dbReference type="ARBA" id="ARBA00008725"/>
    </source>
</evidence>
<accession>A0A5P9QDU3</accession>
<evidence type="ECO:0000313" key="9">
    <source>
        <dbReference type="EMBL" id="QFU99426.1"/>
    </source>
</evidence>
<feature type="compositionally biased region" description="Low complexity" evidence="6">
    <location>
        <begin position="38"/>
        <end position="48"/>
    </location>
</feature>
<dbReference type="Proteomes" id="UP000326702">
    <property type="component" value="Chromosome"/>
</dbReference>
<evidence type="ECO:0000256" key="6">
    <source>
        <dbReference type="SAM" id="MobiDB-lite"/>
    </source>
</evidence>
<protein>
    <recommendedName>
        <fullName evidence="4">Phosphate-binding protein</fullName>
    </recommendedName>
</protein>
<evidence type="ECO:0000256" key="7">
    <source>
        <dbReference type="SAM" id="SignalP"/>
    </source>
</evidence>
<feature type="region of interest" description="Disordered" evidence="6">
    <location>
        <begin position="38"/>
        <end position="67"/>
    </location>
</feature>
<feature type="chain" id="PRO_5038451090" description="Phosphate-binding protein" evidence="7">
    <location>
        <begin position="31"/>
        <end position="378"/>
    </location>
</feature>
<dbReference type="PANTHER" id="PTHR42996:SF1">
    <property type="entry name" value="PHOSPHATE-BINDING PROTEIN PSTS"/>
    <property type="match status" value="1"/>
</dbReference>
<dbReference type="SUPFAM" id="SSF53850">
    <property type="entry name" value="Periplasmic binding protein-like II"/>
    <property type="match status" value="1"/>
</dbReference>
<gene>
    <name evidence="9" type="ORF">KDY119_02957</name>
</gene>
<keyword evidence="7" id="KW-0732">Signal</keyword>
<dbReference type="Gene3D" id="3.40.190.10">
    <property type="entry name" value="Periplasmic binding protein-like II"/>
    <property type="match status" value="2"/>
</dbReference>
<keyword evidence="10" id="KW-1185">Reference proteome</keyword>
<name>A0A5P9QDU3_9MICO</name>
<reference evidence="9 10" key="1">
    <citation type="submission" date="2019-10" db="EMBL/GenBank/DDBJ databases">
        <title>Genome sequence of Luteimicrobium xylanilyticum HY-24.</title>
        <authorList>
            <person name="Kim D.Y."/>
            <person name="Park H.-Y."/>
        </authorList>
    </citation>
    <scope>NUCLEOTIDE SEQUENCE [LARGE SCALE GENOMIC DNA]</scope>
    <source>
        <strain evidence="9 10">HY-24</strain>
    </source>
</reference>
<dbReference type="InterPro" id="IPR050962">
    <property type="entry name" value="Phosphate-bind_PstS"/>
</dbReference>
<evidence type="ECO:0000256" key="2">
    <source>
        <dbReference type="ARBA" id="ARBA00022448"/>
    </source>
</evidence>
<keyword evidence="2 4" id="KW-0813">Transport</keyword>
<dbReference type="AlphaFoldDB" id="A0A5P9QDU3"/>
<feature type="domain" description="PBP" evidence="8">
    <location>
        <begin position="51"/>
        <end position="345"/>
    </location>
</feature>
<evidence type="ECO:0000256" key="5">
    <source>
        <dbReference type="PIRSR" id="PIRSR002756-1"/>
    </source>
</evidence>
<dbReference type="GO" id="GO:0043190">
    <property type="term" value="C:ATP-binding cassette (ABC) transporter complex"/>
    <property type="evidence" value="ECO:0007669"/>
    <property type="project" value="InterPro"/>
</dbReference>
<feature type="binding site" evidence="5">
    <location>
        <begin position="63"/>
        <end position="65"/>
    </location>
    <ligand>
        <name>phosphate</name>
        <dbReference type="ChEBI" id="CHEBI:43474"/>
    </ligand>
</feature>
<dbReference type="PIRSF" id="PIRSF002756">
    <property type="entry name" value="PstS"/>
    <property type="match status" value="1"/>
</dbReference>
<dbReference type="NCBIfam" id="TIGR00975">
    <property type="entry name" value="3a0107s03"/>
    <property type="match status" value="1"/>
</dbReference>
<evidence type="ECO:0000256" key="4">
    <source>
        <dbReference type="PIRNR" id="PIRNR002756"/>
    </source>
</evidence>
<dbReference type="InterPro" id="IPR005673">
    <property type="entry name" value="ABC_phos-bd_PstS"/>
</dbReference>
<sequence length="378" mass="38151">MERHVNLSRLTRVGSAVAIGALALSLAACGSDDATGNGTGSGTSTDGAANGGDLSGELNGAGSSAQGSAMDAWRSGFQSANSGVTVNYDPIGSGDGRKQFLSGAVQYAGSDAYLTDDEISQAKTTCQNGDVVELPVYISPIVVAFNLKGVDSLNLDGPTVAKIFDGKITKWDDPAIAKLNDGVKLPSTAITPVHRSDDSGTTENFTQWVKANAGDAWPYEASQTFPVKGGQSAQGTSGVVQTIQGGDGTVGYIDASQAGKLGTAKIKVGDSFVAHSADAAAAAVAKSKIVSGRAASDIAVDIDRTLTDSSTYPLVLVSYDIACTSYSDANQAALVKGFLSYVISDAGQQAAASAAGSAPISKDLYTKAQAAVDAIKAG</sequence>
<dbReference type="Pfam" id="PF12849">
    <property type="entry name" value="PBP_like_2"/>
    <property type="match status" value="1"/>
</dbReference>
<keyword evidence="3 4" id="KW-0592">Phosphate transport</keyword>
<dbReference type="PANTHER" id="PTHR42996">
    <property type="entry name" value="PHOSPHATE-BINDING PROTEIN PSTS"/>
    <property type="match status" value="1"/>
</dbReference>
<dbReference type="InterPro" id="IPR024370">
    <property type="entry name" value="PBP_domain"/>
</dbReference>
<dbReference type="OrthoDB" id="9801510at2"/>
<dbReference type="EMBL" id="CP045529">
    <property type="protein sequence ID" value="QFU99426.1"/>
    <property type="molecule type" value="Genomic_DNA"/>
</dbReference>
<feature type="binding site" evidence="5">
    <location>
        <position position="93"/>
    </location>
    <ligand>
        <name>phosphate</name>
        <dbReference type="ChEBI" id="CHEBI:43474"/>
    </ligand>
</feature>
<feature type="binding site" evidence="5">
    <location>
        <position position="111"/>
    </location>
    <ligand>
        <name>phosphate</name>
        <dbReference type="ChEBI" id="CHEBI:43474"/>
    </ligand>
</feature>
<dbReference type="CDD" id="cd13565">
    <property type="entry name" value="PBP2_PstS"/>
    <property type="match status" value="1"/>
</dbReference>
<dbReference type="GO" id="GO:0042301">
    <property type="term" value="F:phosphate ion binding"/>
    <property type="evidence" value="ECO:0007669"/>
    <property type="project" value="InterPro"/>
</dbReference>
<evidence type="ECO:0000313" key="10">
    <source>
        <dbReference type="Proteomes" id="UP000326702"/>
    </source>
</evidence>
<dbReference type="GO" id="GO:0035435">
    <property type="term" value="P:phosphate ion transmembrane transport"/>
    <property type="evidence" value="ECO:0007669"/>
    <property type="project" value="InterPro"/>
</dbReference>
<proteinExistence type="inferred from homology"/>
<feature type="signal peptide" evidence="7">
    <location>
        <begin position="1"/>
        <end position="30"/>
    </location>
</feature>
<comment type="similarity">
    <text evidence="1 4">Belongs to the PstS family.</text>
</comment>
<evidence type="ECO:0000256" key="3">
    <source>
        <dbReference type="ARBA" id="ARBA00022592"/>
    </source>
</evidence>
<dbReference type="PROSITE" id="PS51257">
    <property type="entry name" value="PROKAR_LIPOPROTEIN"/>
    <property type="match status" value="1"/>
</dbReference>
<organism evidence="9 10">
    <name type="scientific">Luteimicrobium xylanilyticum</name>
    <dbReference type="NCBI Taxonomy" id="1133546"/>
    <lineage>
        <taxon>Bacteria</taxon>
        <taxon>Bacillati</taxon>
        <taxon>Actinomycetota</taxon>
        <taxon>Actinomycetes</taxon>
        <taxon>Micrococcales</taxon>
        <taxon>Luteimicrobium</taxon>
    </lineage>
</organism>
<feature type="binding site" evidence="5">
    <location>
        <begin position="199"/>
        <end position="201"/>
    </location>
    <ligand>
        <name>phosphate</name>
        <dbReference type="ChEBI" id="CHEBI:43474"/>
    </ligand>
</feature>